<organism evidence="3 4">
    <name type="scientific">Sphingopyxis macrogoltabida</name>
    <name type="common">Sphingomonas macrogoltabidus</name>
    <dbReference type="NCBI Taxonomy" id="33050"/>
    <lineage>
        <taxon>Bacteria</taxon>
        <taxon>Pseudomonadati</taxon>
        <taxon>Pseudomonadota</taxon>
        <taxon>Alphaproteobacteria</taxon>
        <taxon>Sphingomonadales</taxon>
        <taxon>Sphingomonadaceae</taxon>
        <taxon>Sphingopyxis</taxon>
    </lineage>
</organism>
<comment type="caution">
    <text evidence="3">The sequence shown here is derived from an EMBL/GenBank/DDBJ whole genome shotgun (WGS) entry which is preliminary data.</text>
</comment>
<dbReference type="Pfam" id="PF05065">
    <property type="entry name" value="Phage_capsid"/>
    <property type="match status" value="1"/>
</dbReference>
<dbReference type="InterPro" id="IPR024455">
    <property type="entry name" value="Phage_capsid"/>
</dbReference>
<dbReference type="SUPFAM" id="SSF56563">
    <property type="entry name" value="Major capsid protein gp5"/>
    <property type="match status" value="1"/>
</dbReference>
<evidence type="ECO:0000313" key="4">
    <source>
        <dbReference type="Proteomes" id="UP000248597"/>
    </source>
</evidence>
<dbReference type="Proteomes" id="UP000248597">
    <property type="component" value="Unassembled WGS sequence"/>
</dbReference>
<gene>
    <name evidence="3" type="ORF">DI569_12545</name>
</gene>
<protein>
    <submittedName>
        <fullName evidence="3">Phage major capsid protein</fullName>
    </submittedName>
</protein>
<dbReference type="AlphaFoldDB" id="A0A2W5KW35"/>
<evidence type="ECO:0000259" key="2">
    <source>
        <dbReference type="Pfam" id="PF05065"/>
    </source>
</evidence>
<accession>A0A2W5KW35</accession>
<reference evidence="3 4" key="1">
    <citation type="submission" date="2017-08" db="EMBL/GenBank/DDBJ databases">
        <title>Infants hospitalized years apart are colonized by the same room-sourced microbial strains.</title>
        <authorList>
            <person name="Brooks B."/>
            <person name="Olm M.R."/>
            <person name="Firek B.A."/>
            <person name="Baker R."/>
            <person name="Thomas B.C."/>
            <person name="Morowitz M.J."/>
            <person name="Banfield J.F."/>
        </authorList>
    </citation>
    <scope>NUCLEOTIDE SEQUENCE [LARGE SCALE GENOMIC DNA]</scope>
    <source>
        <strain evidence="3">S2_005_003_R2_47</strain>
    </source>
</reference>
<proteinExistence type="predicted"/>
<evidence type="ECO:0000256" key="1">
    <source>
        <dbReference type="ARBA" id="ARBA00004328"/>
    </source>
</evidence>
<name>A0A2W5KW35_SPHMC</name>
<dbReference type="InterPro" id="IPR054612">
    <property type="entry name" value="Phage_capsid-like_C"/>
</dbReference>
<evidence type="ECO:0000313" key="3">
    <source>
        <dbReference type="EMBL" id="PZQ21251.1"/>
    </source>
</evidence>
<dbReference type="Gene3D" id="3.30.2320.10">
    <property type="entry name" value="hypothetical protein PF0899 domain"/>
    <property type="match status" value="1"/>
</dbReference>
<comment type="subcellular location">
    <subcellularLocation>
        <location evidence="1">Virion</location>
    </subcellularLocation>
</comment>
<sequence length="432" mass="46111">MRITALKASLAAVIASMDGALELAASEDNRDLTAEEQTQFDAWQKEAEGLQASIKREESILALKASAATPIAVGGPAPTVPATVKQKMEPGAMVGRIAVAIAATGGNDQRAMANHAQQVWGDETGQIVANMEQSTNTKGGYLVDTDYSRDFIDLLRPQVVIRRLGARSVPMPDGNLTMRKKTAGTQASYVGERVPAPTTDMQVGQLTMSAKKLMALVPITNQLIRRASFGVDNLVRDDLLSSAAVKEDQQFLRGAVAAGAPTGARYLAAAGNVMAMTADPDLLTVSSDLSRLILAVKNANLPMLSCGWVMSPTVKEFLANLRDGNGNIVYPSIEANNTLKGYQIGETTSVPDNLGVGGNESELYFGDWSQFLIGDTYQVALAASTEAAYDDNGTIRAAFSNDETVIRLIEEHDTQLRYDRAVSVLTGVTWKP</sequence>
<dbReference type="NCBIfam" id="TIGR01554">
    <property type="entry name" value="major_cap_HK97"/>
    <property type="match status" value="1"/>
</dbReference>
<dbReference type="EMBL" id="QFPJ01000033">
    <property type="protein sequence ID" value="PZQ21251.1"/>
    <property type="molecule type" value="Genomic_DNA"/>
</dbReference>
<dbReference type="Gene3D" id="3.30.2400.10">
    <property type="entry name" value="Major capsid protein gp5"/>
    <property type="match status" value="1"/>
</dbReference>
<feature type="domain" description="Phage capsid-like C-terminal" evidence="2">
    <location>
        <begin position="139"/>
        <end position="426"/>
    </location>
</feature>